<keyword evidence="2" id="KW-0238">DNA-binding</keyword>
<dbReference type="Gene3D" id="1.10.10.10">
    <property type="entry name" value="Winged helix-like DNA-binding domain superfamily/Winged helix DNA-binding domain"/>
    <property type="match status" value="1"/>
</dbReference>
<proteinExistence type="predicted"/>
<evidence type="ECO:0000256" key="2">
    <source>
        <dbReference type="ARBA" id="ARBA00023125"/>
    </source>
</evidence>
<accession>A0A7Y9T3A2</accession>
<keyword evidence="3" id="KW-0804">Transcription</keyword>
<organism evidence="5 6">
    <name type="scientific">Tunturiibacter lichenicola</name>
    <dbReference type="NCBI Taxonomy" id="2051959"/>
    <lineage>
        <taxon>Bacteria</taxon>
        <taxon>Pseudomonadati</taxon>
        <taxon>Acidobacteriota</taxon>
        <taxon>Terriglobia</taxon>
        <taxon>Terriglobales</taxon>
        <taxon>Acidobacteriaceae</taxon>
        <taxon>Tunturiibacter</taxon>
    </lineage>
</organism>
<reference evidence="5 6" key="1">
    <citation type="submission" date="2020-07" db="EMBL/GenBank/DDBJ databases">
        <title>Genomic Encyclopedia of Type Strains, Phase IV (KMG-V): Genome sequencing to study the core and pangenomes of soil and plant-associated prokaryotes.</title>
        <authorList>
            <person name="Whitman W."/>
        </authorList>
    </citation>
    <scope>NUCLEOTIDE SEQUENCE [LARGE SCALE GENOMIC DNA]</scope>
    <source>
        <strain evidence="5 6">M8UP30</strain>
    </source>
</reference>
<evidence type="ECO:0000313" key="6">
    <source>
        <dbReference type="Proteomes" id="UP000534186"/>
    </source>
</evidence>
<dbReference type="Proteomes" id="UP000534186">
    <property type="component" value="Unassembled WGS sequence"/>
</dbReference>
<dbReference type="PANTHER" id="PTHR43132:SF2">
    <property type="entry name" value="ARSENICAL RESISTANCE OPERON REPRESSOR ARSR-RELATED"/>
    <property type="match status" value="1"/>
</dbReference>
<dbReference type="CDD" id="cd00090">
    <property type="entry name" value="HTH_ARSR"/>
    <property type="match status" value="1"/>
</dbReference>
<dbReference type="InterPro" id="IPR036388">
    <property type="entry name" value="WH-like_DNA-bd_sf"/>
</dbReference>
<dbReference type="SUPFAM" id="SSF46785">
    <property type="entry name" value="Winged helix' DNA-binding domain"/>
    <property type="match status" value="1"/>
</dbReference>
<evidence type="ECO:0000256" key="1">
    <source>
        <dbReference type="ARBA" id="ARBA00023015"/>
    </source>
</evidence>
<protein>
    <submittedName>
        <fullName evidence="5">ArsR family transcriptional regulator</fullName>
    </submittedName>
</protein>
<feature type="domain" description="HTH arsR-type" evidence="4">
    <location>
        <begin position="9"/>
        <end position="99"/>
    </location>
</feature>
<dbReference type="PRINTS" id="PR00778">
    <property type="entry name" value="HTHARSR"/>
</dbReference>
<sequence>MKKKNSSAEMTLSDDQFQAIARALSDPRRFAILQQVGASEGMECSALQEHECISPATVSHHMKELSEAGLIEIKRVGRGANLYLRRPVFDAYVRRLASI</sequence>
<dbReference type="EMBL" id="JACCCV010000002">
    <property type="protein sequence ID" value="NYF52136.1"/>
    <property type="molecule type" value="Genomic_DNA"/>
</dbReference>
<dbReference type="PANTHER" id="PTHR43132">
    <property type="entry name" value="ARSENICAL RESISTANCE OPERON REPRESSOR ARSR-RELATED"/>
    <property type="match status" value="1"/>
</dbReference>
<evidence type="ECO:0000313" key="5">
    <source>
        <dbReference type="EMBL" id="NYF52136.1"/>
    </source>
</evidence>
<keyword evidence="1" id="KW-0805">Transcription regulation</keyword>
<dbReference type="PROSITE" id="PS50987">
    <property type="entry name" value="HTH_ARSR_2"/>
    <property type="match status" value="1"/>
</dbReference>
<dbReference type="AlphaFoldDB" id="A0A7Y9T3A2"/>
<name>A0A7Y9T3A2_9BACT</name>
<dbReference type="InterPro" id="IPR051011">
    <property type="entry name" value="Metal_resp_trans_reg"/>
</dbReference>
<gene>
    <name evidence="5" type="ORF">HDF12_002535</name>
</gene>
<dbReference type="GO" id="GO:0003677">
    <property type="term" value="F:DNA binding"/>
    <property type="evidence" value="ECO:0007669"/>
    <property type="project" value="UniProtKB-KW"/>
</dbReference>
<dbReference type="InterPro" id="IPR001845">
    <property type="entry name" value="HTH_ArsR_DNA-bd_dom"/>
</dbReference>
<evidence type="ECO:0000256" key="3">
    <source>
        <dbReference type="ARBA" id="ARBA00023163"/>
    </source>
</evidence>
<evidence type="ECO:0000259" key="4">
    <source>
        <dbReference type="PROSITE" id="PS50987"/>
    </source>
</evidence>
<comment type="caution">
    <text evidence="5">The sequence shown here is derived from an EMBL/GenBank/DDBJ whole genome shotgun (WGS) entry which is preliminary data.</text>
</comment>
<dbReference type="GO" id="GO:0003700">
    <property type="term" value="F:DNA-binding transcription factor activity"/>
    <property type="evidence" value="ECO:0007669"/>
    <property type="project" value="InterPro"/>
</dbReference>
<dbReference type="SMART" id="SM00418">
    <property type="entry name" value="HTH_ARSR"/>
    <property type="match status" value="1"/>
</dbReference>
<dbReference type="InterPro" id="IPR036390">
    <property type="entry name" value="WH_DNA-bd_sf"/>
</dbReference>
<dbReference type="InterPro" id="IPR011991">
    <property type="entry name" value="ArsR-like_HTH"/>
</dbReference>
<dbReference type="Pfam" id="PF12840">
    <property type="entry name" value="HTH_20"/>
    <property type="match status" value="1"/>
</dbReference>